<evidence type="ECO:0000259" key="12">
    <source>
        <dbReference type="PROSITE" id="PS51199"/>
    </source>
</evidence>
<dbReference type="Gene3D" id="1.10.860.10">
    <property type="entry name" value="DNAb Helicase, Chain A"/>
    <property type="match status" value="1"/>
</dbReference>
<keyword evidence="4" id="KW-0378">Hydrolase</keyword>
<dbReference type="PANTHER" id="PTHR30153:SF2">
    <property type="entry name" value="REPLICATIVE DNA HELICASE"/>
    <property type="match status" value="1"/>
</dbReference>
<keyword evidence="3" id="KW-0547">Nucleotide-binding</keyword>
<sequence length="445" mass="50114">MRRRNHTDSIPRTMDQVEHKTPPHDAQAEQAILGAVFKDNAAMAAVRDTIRPQDFYLEQHQIIFEAMVKLADQGVPIDLVTMMDHLDSAGLLGEAGRVSYLCQLIDATPTAENARHYARIVRGKTKRRNVQRTIEWLQEIALADRGDEEELEAVLSVLIREVRQGIDKNPSLNFIGDFIDEAAEHLDGKYDGLPTGFPEFDYKLFGLAGLTILGAAPKVGKSVWALNVALNVARKGGVVHYYDVENGRPLVMRRLLSNFYSKTITQLKNERAWQGVAKTDFPTAIPGFHLCTEHAGMKPDVIHREAQKIEGKDVLIVLDSLQKLPPLEKQRRDSIDRWLRELEQIKHDVKITILLISELSRGEKETHYRNPTLGAFKESGDIEYSMDMGLQFTKAQGESGNMILHCVANRTGESGPIATYSYQDFKYWRWAEVPQRGGAGMGDRA</sequence>
<evidence type="ECO:0000256" key="11">
    <source>
        <dbReference type="SAM" id="MobiDB-lite"/>
    </source>
</evidence>
<dbReference type="SUPFAM" id="SSF48024">
    <property type="entry name" value="N-terminal domain of DnaB helicase"/>
    <property type="match status" value="1"/>
</dbReference>
<keyword evidence="8" id="KW-0413">Isomerase</keyword>
<comment type="caution">
    <text evidence="13">The sequence shown here is derived from an EMBL/GenBank/DDBJ whole genome shotgun (WGS) entry which is preliminary data.</text>
</comment>
<dbReference type="Pfam" id="PF00772">
    <property type="entry name" value="DnaB"/>
    <property type="match status" value="1"/>
</dbReference>
<dbReference type="InterPro" id="IPR007693">
    <property type="entry name" value="DNA_helicase_DnaB-like_N"/>
</dbReference>
<name>A0A0F9F1V1_9ZZZZ</name>
<reference evidence="13" key="1">
    <citation type="journal article" date="2015" name="Nature">
        <title>Complex archaea that bridge the gap between prokaryotes and eukaryotes.</title>
        <authorList>
            <person name="Spang A."/>
            <person name="Saw J.H."/>
            <person name="Jorgensen S.L."/>
            <person name="Zaremba-Niedzwiedzka K."/>
            <person name="Martijn J."/>
            <person name="Lind A.E."/>
            <person name="van Eijk R."/>
            <person name="Schleper C."/>
            <person name="Guy L."/>
            <person name="Ettema T.J."/>
        </authorList>
    </citation>
    <scope>NUCLEOTIDE SEQUENCE</scope>
</reference>
<dbReference type="SUPFAM" id="SSF52540">
    <property type="entry name" value="P-loop containing nucleoside triphosphate hydrolases"/>
    <property type="match status" value="1"/>
</dbReference>
<evidence type="ECO:0000256" key="5">
    <source>
        <dbReference type="ARBA" id="ARBA00022806"/>
    </source>
</evidence>
<dbReference type="InterPro" id="IPR016136">
    <property type="entry name" value="DNA_helicase_N/primase_C"/>
</dbReference>
<evidence type="ECO:0000256" key="4">
    <source>
        <dbReference type="ARBA" id="ARBA00022801"/>
    </source>
</evidence>
<dbReference type="PROSITE" id="PS51199">
    <property type="entry name" value="SF4_HELICASE"/>
    <property type="match status" value="1"/>
</dbReference>
<proteinExistence type="inferred from homology"/>
<evidence type="ECO:0000256" key="1">
    <source>
        <dbReference type="ARBA" id="ARBA00008428"/>
    </source>
</evidence>
<evidence type="ECO:0000256" key="9">
    <source>
        <dbReference type="ARBA" id="ARBA00044969"/>
    </source>
</evidence>
<feature type="non-terminal residue" evidence="13">
    <location>
        <position position="445"/>
    </location>
</feature>
<dbReference type="Gene3D" id="3.40.50.300">
    <property type="entry name" value="P-loop containing nucleotide triphosphate hydrolases"/>
    <property type="match status" value="1"/>
</dbReference>
<evidence type="ECO:0000313" key="13">
    <source>
        <dbReference type="EMBL" id="KKL45047.1"/>
    </source>
</evidence>
<evidence type="ECO:0000256" key="8">
    <source>
        <dbReference type="ARBA" id="ARBA00023235"/>
    </source>
</evidence>
<evidence type="ECO:0000256" key="3">
    <source>
        <dbReference type="ARBA" id="ARBA00022741"/>
    </source>
</evidence>
<feature type="compositionally biased region" description="Basic and acidic residues" evidence="11">
    <location>
        <begin position="15"/>
        <end position="24"/>
    </location>
</feature>
<dbReference type="InterPro" id="IPR007694">
    <property type="entry name" value="DNA_helicase_DnaB-like_C"/>
</dbReference>
<comment type="catalytic activity">
    <reaction evidence="10">
        <text>ATP + H2O = ADP + phosphate + H(+)</text>
        <dbReference type="Rhea" id="RHEA:13065"/>
        <dbReference type="ChEBI" id="CHEBI:15377"/>
        <dbReference type="ChEBI" id="CHEBI:15378"/>
        <dbReference type="ChEBI" id="CHEBI:30616"/>
        <dbReference type="ChEBI" id="CHEBI:43474"/>
        <dbReference type="ChEBI" id="CHEBI:456216"/>
        <dbReference type="EC" id="5.6.2.3"/>
    </reaction>
</comment>
<evidence type="ECO:0000256" key="7">
    <source>
        <dbReference type="ARBA" id="ARBA00023125"/>
    </source>
</evidence>
<evidence type="ECO:0000256" key="2">
    <source>
        <dbReference type="ARBA" id="ARBA00022705"/>
    </source>
</evidence>
<dbReference type="EMBL" id="LAZR01034530">
    <property type="protein sequence ID" value="KKL45047.1"/>
    <property type="molecule type" value="Genomic_DNA"/>
</dbReference>
<organism evidence="13">
    <name type="scientific">marine sediment metagenome</name>
    <dbReference type="NCBI Taxonomy" id="412755"/>
    <lineage>
        <taxon>unclassified sequences</taxon>
        <taxon>metagenomes</taxon>
        <taxon>ecological metagenomes</taxon>
    </lineage>
</organism>
<dbReference type="GO" id="GO:0016787">
    <property type="term" value="F:hydrolase activity"/>
    <property type="evidence" value="ECO:0007669"/>
    <property type="project" value="UniProtKB-KW"/>
</dbReference>
<dbReference type="AlphaFoldDB" id="A0A0F9F1V1"/>
<dbReference type="Pfam" id="PF03796">
    <property type="entry name" value="DnaB_C"/>
    <property type="match status" value="1"/>
</dbReference>
<evidence type="ECO:0000256" key="6">
    <source>
        <dbReference type="ARBA" id="ARBA00022840"/>
    </source>
</evidence>
<dbReference type="GO" id="GO:0005829">
    <property type="term" value="C:cytosol"/>
    <property type="evidence" value="ECO:0007669"/>
    <property type="project" value="TreeGrafter"/>
</dbReference>
<dbReference type="GO" id="GO:0003677">
    <property type="term" value="F:DNA binding"/>
    <property type="evidence" value="ECO:0007669"/>
    <property type="project" value="UniProtKB-KW"/>
</dbReference>
<comment type="similarity">
    <text evidence="1">Belongs to the helicase family. DnaB subfamily.</text>
</comment>
<feature type="domain" description="SF4 helicase" evidence="12">
    <location>
        <begin position="186"/>
        <end position="435"/>
    </location>
</feature>
<dbReference type="EC" id="5.6.2.3" evidence="9"/>
<evidence type="ECO:0000256" key="10">
    <source>
        <dbReference type="ARBA" id="ARBA00048954"/>
    </source>
</evidence>
<keyword evidence="5" id="KW-0347">Helicase</keyword>
<feature type="region of interest" description="Disordered" evidence="11">
    <location>
        <begin position="1"/>
        <end position="24"/>
    </location>
</feature>
<protein>
    <recommendedName>
        <fullName evidence="9">DNA 5'-3' helicase</fullName>
        <ecNumber evidence="9">5.6.2.3</ecNumber>
    </recommendedName>
</protein>
<dbReference type="GO" id="GO:0005524">
    <property type="term" value="F:ATP binding"/>
    <property type="evidence" value="ECO:0007669"/>
    <property type="project" value="UniProtKB-KW"/>
</dbReference>
<dbReference type="InterPro" id="IPR036185">
    <property type="entry name" value="DNA_heli_DnaB-like_N_sf"/>
</dbReference>
<dbReference type="PANTHER" id="PTHR30153">
    <property type="entry name" value="REPLICATIVE DNA HELICASE DNAB"/>
    <property type="match status" value="1"/>
</dbReference>
<keyword evidence="6" id="KW-0067">ATP-binding</keyword>
<keyword evidence="2" id="KW-0235">DNA replication</keyword>
<accession>A0A0F9F1V1</accession>
<gene>
    <name evidence="13" type="ORF">LCGC14_2359600</name>
</gene>
<dbReference type="GO" id="GO:0043139">
    <property type="term" value="F:5'-3' DNA helicase activity"/>
    <property type="evidence" value="ECO:0007669"/>
    <property type="project" value="UniProtKB-EC"/>
</dbReference>
<keyword evidence="7" id="KW-0238">DNA-binding</keyword>
<dbReference type="GO" id="GO:0006260">
    <property type="term" value="P:DNA replication"/>
    <property type="evidence" value="ECO:0007669"/>
    <property type="project" value="UniProtKB-KW"/>
</dbReference>
<dbReference type="InterPro" id="IPR027417">
    <property type="entry name" value="P-loop_NTPase"/>
</dbReference>